<reference evidence="1" key="1">
    <citation type="journal article" date="2015" name="Front. Microbiol.">
        <title>Combining genomic sequencing methods to explore viral diversity and reveal potential virus-host interactions.</title>
        <authorList>
            <person name="Chow C.E."/>
            <person name="Winget D.M."/>
            <person name="White R.A.III."/>
            <person name="Hallam S.J."/>
            <person name="Suttle C.A."/>
        </authorList>
    </citation>
    <scope>NUCLEOTIDE SEQUENCE</scope>
    <source>
        <strain evidence="1">Anoxic3_3</strain>
    </source>
</reference>
<reference evidence="1" key="2">
    <citation type="submission" date="2015-03" db="EMBL/GenBank/DDBJ databases">
        <authorList>
            <person name="Chow C.-E.T."/>
            <person name="Winget D.M."/>
            <person name="White R.A.III."/>
            <person name="Hallam S.J."/>
            <person name="Suttle C.A."/>
        </authorList>
    </citation>
    <scope>NUCLEOTIDE SEQUENCE</scope>
    <source>
        <strain evidence="1">Anoxic3_3</strain>
    </source>
</reference>
<dbReference type="EMBL" id="KR029578">
    <property type="protein sequence ID" value="AKH46021.1"/>
    <property type="molecule type" value="Genomic_DNA"/>
</dbReference>
<evidence type="ECO:0000313" key="1">
    <source>
        <dbReference type="EMBL" id="AKH46021.1"/>
    </source>
</evidence>
<accession>A0A0F7L4W4</accession>
<organism evidence="1">
    <name type="scientific">uncultured marine virus</name>
    <dbReference type="NCBI Taxonomy" id="186617"/>
    <lineage>
        <taxon>Viruses</taxon>
        <taxon>environmental samples</taxon>
    </lineage>
</organism>
<proteinExistence type="predicted"/>
<protein>
    <submittedName>
        <fullName evidence="1">Uncharacterized protein</fullName>
    </submittedName>
</protein>
<sequence>MVAKKLRSMFDFFIKNKCIGFDRASIKGIRRKRGKRNGIIIRDSTKTTYSKNERHKAI</sequence>
<name>A0A0F7L4W4_9VIRU</name>